<dbReference type="Proteomes" id="UP001165413">
    <property type="component" value="Unassembled WGS sequence"/>
</dbReference>
<gene>
    <name evidence="3" type="ORF">NLF92_09395</name>
</gene>
<sequence>MQLTKKTNIAAQLATATCVLLGSAQTHAAPTTSGEWQFDTAILYYGETDRVSLVEGVVSATKDFGDDHIFNGKITYDGLTGASATGAVAQDAVQTFSRPSGKGGYQVAANTTPLDDTFRDSRVQLNANWAQPFSSGIAGGVGVHISKEYDYFSAGLNGNLSFDFNQKNTTLSVGSSFQYDQIDPVGGKPIGLSSMPMRPYSDYDDDDEQSESENSDEFYDSAFTTQYQSREKSADKNTLDVLVGLTQVLNRRTIMQVNYGLSVADGYLNDPYKLLSVVDTTGVTQDIVFEERPDTRTKHNIFWQTKYAMNNGVVDVSYRYMQDDWDIKSHTVESRLRFNVGESGYLQPHFRYYRQGAAEFYRPFLLANEALPEYASADYRLGEMTAYTLGIKYGQKRANGDAWAVRLEYYQQNPQNAGFAEPEALQQQDLYPSIKAMVLQFNYSF</sequence>
<feature type="signal peptide" evidence="2">
    <location>
        <begin position="1"/>
        <end position="28"/>
    </location>
</feature>
<feature type="chain" id="PRO_5041447849" evidence="2">
    <location>
        <begin position="29"/>
        <end position="445"/>
    </location>
</feature>
<dbReference type="EMBL" id="JANATA010000016">
    <property type="protein sequence ID" value="MCP3429156.1"/>
    <property type="molecule type" value="Genomic_DNA"/>
</dbReference>
<evidence type="ECO:0000256" key="1">
    <source>
        <dbReference type="SAM" id="MobiDB-lite"/>
    </source>
</evidence>
<accession>A0AA41X452</accession>
<dbReference type="InterPro" id="IPR021953">
    <property type="entry name" value="DUF3570"/>
</dbReference>
<name>A0AA41X452_9ALTE</name>
<comment type="caution">
    <text evidence="3">The sequence shown here is derived from an EMBL/GenBank/DDBJ whole genome shotgun (WGS) entry which is preliminary data.</text>
</comment>
<protein>
    <submittedName>
        <fullName evidence="3">DUF3570 domain-containing protein</fullName>
    </submittedName>
</protein>
<dbReference type="RefSeq" id="WP_254101171.1">
    <property type="nucleotide sequence ID" value="NZ_JANATA010000016.1"/>
</dbReference>
<evidence type="ECO:0000256" key="2">
    <source>
        <dbReference type="SAM" id="SignalP"/>
    </source>
</evidence>
<proteinExistence type="predicted"/>
<evidence type="ECO:0000313" key="3">
    <source>
        <dbReference type="EMBL" id="MCP3429156.1"/>
    </source>
</evidence>
<feature type="compositionally biased region" description="Acidic residues" evidence="1">
    <location>
        <begin position="202"/>
        <end position="219"/>
    </location>
</feature>
<feature type="region of interest" description="Disordered" evidence="1">
    <location>
        <begin position="187"/>
        <end position="219"/>
    </location>
</feature>
<keyword evidence="2" id="KW-0732">Signal</keyword>
<organism evidence="3 4">
    <name type="scientific">Opacimonas viscosa</name>
    <dbReference type="NCBI Taxonomy" id="2961944"/>
    <lineage>
        <taxon>Bacteria</taxon>
        <taxon>Pseudomonadati</taxon>
        <taxon>Pseudomonadota</taxon>
        <taxon>Gammaproteobacteria</taxon>
        <taxon>Alteromonadales</taxon>
        <taxon>Alteromonadaceae</taxon>
        <taxon>Opacimonas</taxon>
    </lineage>
</organism>
<dbReference type="AlphaFoldDB" id="A0AA41X452"/>
<reference evidence="3" key="1">
    <citation type="submission" date="2022-07" db="EMBL/GenBank/DDBJ databases">
        <title>Characterization of the Novel Bacterium Alteromonas immobilis LMIT006 and Alteromonas gregis LMIT007.</title>
        <authorList>
            <person name="Lin X."/>
        </authorList>
    </citation>
    <scope>NUCLEOTIDE SEQUENCE</scope>
    <source>
        <strain evidence="3">LMIT007</strain>
    </source>
</reference>
<keyword evidence="4" id="KW-1185">Reference proteome</keyword>
<evidence type="ECO:0000313" key="4">
    <source>
        <dbReference type="Proteomes" id="UP001165413"/>
    </source>
</evidence>
<dbReference type="Pfam" id="PF12094">
    <property type="entry name" value="DUF3570"/>
    <property type="match status" value="1"/>
</dbReference>